<dbReference type="AlphaFoldDB" id="A0A9Q1JJU7"/>
<organism evidence="1 2">
    <name type="scientific">Carnegiea gigantea</name>
    <dbReference type="NCBI Taxonomy" id="171969"/>
    <lineage>
        <taxon>Eukaryota</taxon>
        <taxon>Viridiplantae</taxon>
        <taxon>Streptophyta</taxon>
        <taxon>Embryophyta</taxon>
        <taxon>Tracheophyta</taxon>
        <taxon>Spermatophyta</taxon>
        <taxon>Magnoliopsida</taxon>
        <taxon>eudicotyledons</taxon>
        <taxon>Gunneridae</taxon>
        <taxon>Pentapetalae</taxon>
        <taxon>Caryophyllales</taxon>
        <taxon>Cactineae</taxon>
        <taxon>Cactaceae</taxon>
        <taxon>Cactoideae</taxon>
        <taxon>Echinocereeae</taxon>
        <taxon>Carnegiea</taxon>
    </lineage>
</organism>
<protein>
    <submittedName>
        <fullName evidence="1">Uncharacterized protein</fullName>
    </submittedName>
</protein>
<keyword evidence="2" id="KW-1185">Reference proteome</keyword>
<dbReference type="EMBL" id="JAKOGI010001408">
    <property type="protein sequence ID" value="KAJ8425779.1"/>
    <property type="molecule type" value="Genomic_DNA"/>
</dbReference>
<name>A0A9Q1JJU7_9CARY</name>
<dbReference type="Proteomes" id="UP001153076">
    <property type="component" value="Unassembled WGS sequence"/>
</dbReference>
<evidence type="ECO:0000313" key="1">
    <source>
        <dbReference type="EMBL" id="KAJ8425779.1"/>
    </source>
</evidence>
<reference evidence="1" key="1">
    <citation type="submission" date="2022-04" db="EMBL/GenBank/DDBJ databases">
        <title>Carnegiea gigantea Genome sequencing and assembly v2.</title>
        <authorList>
            <person name="Copetti D."/>
            <person name="Sanderson M.J."/>
            <person name="Burquez A."/>
            <person name="Wojciechowski M.F."/>
        </authorList>
    </citation>
    <scope>NUCLEOTIDE SEQUENCE</scope>
    <source>
        <strain evidence="1">SGP5-SGP5p</strain>
        <tissue evidence="1">Aerial part</tissue>
    </source>
</reference>
<accession>A0A9Q1JJU7</accession>
<comment type="caution">
    <text evidence="1">The sequence shown here is derived from an EMBL/GenBank/DDBJ whole genome shotgun (WGS) entry which is preliminary data.</text>
</comment>
<proteinExistence type="predicted"/>
<evidence type="ECO:0000313" key="2">
    <source>
        <dbReference type="Proteomes" id="UP001153076"/>
    </source>
</evidence>
<gene>
    <name evidence="1" type="ORF">Cgig2_020917</name>
</gene>
<sequence>MAMGLEEGWKGRRLTKREAAMVEYVEEMSEGRLEQGLGDPHTLSNFLWSKSRSLVFLSKTKLAVVEMATIKHRIGEFDGVFQFTGTGWRVDSALARNVKHLDEKLSDHLLIMLKLNDVHRAFDQWRRRFKFENIWATEEGCRRVVEEAWAVEAVGGSWDILQARLQV</sequence>